<evidence type="ECO:0000256" key="2">
    <source>
        <dbReference type="ARBA" id="ARBA00022679"/>
    </source>
</evidence>
<evidence type="ECO:0000256" key="4">
    <source>
        <dbReference type="HAMAP-Rule" id="MF_00985"/>
    </source>
</evidence>
<name>A0ABZ0WDC4_9BACT</name>
<dbReference type="PROSITE" id="PS00599">
    <property type="entry name" value="AA_TRANSFER_CLASS_2"/>
    <property type="match status" value="1"/>
</dbReference>
<evidence type="ECO:0000256" key="3">
    <source>
        <dbReference type="ARBA" id="ARBA00022898"/>
    </source>
</evidence>
<dbReference type="EMBL" id="CP139960">
    <property type="protein sequence ID" value="WQD40687.1"/>
    <property type="molecule type" value="Genomic_DNA"/>
</dbReference>
<dbReference type="Pfam" id="PF00155">
    <property type="entry name" value="Aminotran_1_2"/>
    <property type="match status" value="1"/>
</dbReference>
<feature type="modified residue" description="N6-(pyridoxal phosphate)lysine" evidence="4">
    <location>
        <position position="241"/>
    </location>
</feature>
<gene>
    <name evidence="4 6" type="primary">kbl</name>
    <name evidence="6" type="ORF">U0035_11060</name>
</gene>
<dbReference type="Proteomes" id="UP001325680">
    <property type="component" value="Chromosome"/>
</dbReference>
<dbReference type="InterPro" id="IPR001917">
    <property type="entry name" value="Aminotrans_II_pyridoxalP_BS"/>
</dbReference>
<comment type="function">
    <text evidence="4">Catalyzes the cleavage of 2-amino-3-ketobutyrate to glycine and acetyl-CoA.</text>
</comment>
<dbReference type="NCBIfam" id="NF005394">
    <property type="entry name" value="PRK06939.1"/>
    <property type="match status" value="1"/>
</dbReference>
<keyword evidence="2 4" id="KW-0808">Transferase</keyword>
<keyword evidence="3 4" id="KW-0663">Pyridoxal phosphate</keyword>
<dbReference type="HAMAP" id="MF_00985">
    <property type="entry name" value="2am3keto_CoA_ligase"/>
    <property type="match status" value="1"/>
</dbReference>
<dbReference type="InterPro" id="IPR015422">
    <property type="entry name" value="PyrdxlP-dep_Trfase_small"/>
</dbReference>
<sequence length="395" mass="43116">MNEKFTQRIAGEVEEIKTSGLYKSERVINSPQGAEIEVNGKTVLNFCANNYLGLSSHPDVIKAAHEAINSHGYGMSSVRFICGTQDIHKELEKKISEFLGTEDTILYAAAFDANGGVFEPLFNDQDAIISDALNHASIIDGVRLCKAQRFRYEHNNMEDLEAKLQEAAGCRSRIIVTDGSFSMDGTIAQLDKIVALAEKHDAVIMIDECHSSGFLGKTGRGTHEYRGVMGKIDIITGTLGKALGGASGGFTSGRKEIIDMLRQKSRPYLFSNTVAPSIVGASIAVLDMLSASTHLRDKLEFNTKYFREKMTAAGFDIKPGDHPIVPIMLYDAVLAADFAAKLLEEGVYVIGFFFPVVPKGQARIRVQLSAAHEQGHLDKAIAAFTKIGKELRVLK</sequence>
<dbReference type="PANTHER" id="PTHR13693">
    <property type="entry name" value="CLASS II AMINOTRANSFERASE/8-AMINO-7-OXONONANOATE SYNTHASE"/>
    <property type="match status" value="1"/>
</dbReference>
<dbReference type="InterPro" id="IPR011282">
    <property type="entry name" value="2am3keto_CoA_ligase"/>
</dbReference>
<dbReference type="RefSeq" id="WP_114789856.1">
    <property type="nucleotide sequence ID" value="NZ_CP139960.1"/>
</dbReference>
<dbReference type="GO" id="GO:0008890">
    <property type="term" value="F:glycine C-acetyltransferase activity"/>
    <property type="evidence" value="ECO:0007669"/>
    <property type="project" value="UniProtKB-EC"/>
</dbReference>
<comment type="pathway">
    <text evidence="1">Lipid metabolism.</text>
</comment>
<dbReference type="InterPro" id="IPR004839">
    <property type="entry name" value="Aminotransferase_I/II_large"/>
</dbReference>
<dbReference type="EC" id="2.3.1.29" evidence="4"/>
<feature type="binding site" description="in other chain" evidence="4">
    <location>
        <position position="182"/>
    </location>
    <ligand>
        <name>pyridoxal 5'-phosphate</name>
        <dbReference type="ChEBI" id="CHEBI:597326"/>
        <note>ligand shared between dimeric partners</note>
    </ligand>
</feature>
<dbReference type="InterPro" id="IPR015421">
    <property type="entry name" value="PyrdxlP-dep_Trfase_major"/>
</dbReference>
<dbReference type="CDD" id="cd06454">
    <property type="entry name" value="KBL_like"/>
    <property type="match status" value="1"/>
</dbReference>
<comment type="caution">
    <text evidence="4">Lacks conserved residue(s) required for the propagation of feature annotation.</text>
</comment>
<comment type="subunit">
    <text evidence="4">Homodimer.</text>
</comment>
<proteinExistence type="inferred from homology"/>
<keyword evidence="7" id="KW-1185">Reference proteome</keyword>
<evidence type="ECO:0000256" key="1">
    <source>
        <dbReference type="ARBA" id="ARBA00005189"/>
    </source>
</evidence>
<dbReference type="NCBIfam" id="TIGR01822">
    <property type="entry name" value="2am3keto_CoA"/>
    <property type="match status" value="1"/>
</dbReference>
<organism evidence="6 7">
    <name type="scientific">Niabella yanshanensis</name>
    <dbReference type="NCBI Taxonomy" id="577386"/>
    <lineage>
        <taxon>Bacteria</taxon>
        <taxon>Pseudomonadati</taxon>
        <taxon>Bacteroidota</taxon>
        <taxon>Chitinophagia</taxon>
        <taxon>Chitinophagales</taxon>
        <taxon>Chitinophagaceae</taxon>
        <taxon>Niabella</taxon>
    </lineage>
</organism>
<feature type="binding site" evidence="4">
    <location>
        <begin position="271"/>
        <end position="272"/>
    </location>
    <ligand>
        <name>pyridoxal 5'-phosphate</name>
        <dbReference type="ChEBI" id="CHEBI:597326"/>
        <note>ligand shared between dimeric partners</note>
    </ligand>
</feature>
<feature type="binding site" description="in other chain" evidence="4">
    <location>
        <begin position="238"/>
        <end position="241"/>
    </location>
    <ligand>
        <name>pyridoxal 5'-phosphate</name>
        <dbReference type="ChEBI" id="CHEBI:597326"/>
        <note>ligand shared between dimeric partners</note>
    </ligand>
</feature>
<keyword evidence="4 6" id="KW-0012">Acyltransferase</keyword>
<evidence type="ECO:0000259" key="5">
    <source>
        <dbReference type="Pfam" id="PF00155"/>
    </source>
</evidence>
<comment type="pathway">
    <text evidence="4">Amino-acid degradation; L-threonine degradation via oxydo-reductase pathway; glycine from L-threonine: step 2/2.</text>
</comment>
<dbReference type="SUPFAM" id="SSF53383">
    <property type="entry name" value="PLP-dependent transferases"/>
    <property type="match status" value="1"/>
</dbReference>
<reference evidence="6 7" key="1">
    <citation type="submission" date="2023-12" db="EMBL/GenBank/DDBJ databases">
        <title>Genome sequencing and assembly of bacterial species from a model synthetic community.</title>
        <authorList>
            <person name="Hogle S.L."/>
        </authorList>
    </citation>
    <scope>NUCLEOTIDE SEQUENCE [LARGE SCALE GENOMIC DNA]</scope>
    <source>
        <strain evidence="6 7">HAMBI_3031</strain>
    </source>
</reference>
<dbReference type="PANTHER" id="PTHR13693:SF103">
    <property type="entry name" value="AMINOTRANSFERASE CLASS I_CLASSII DOMAIN-CONTAINING PROTEIN"/>
    <property type="match status" value="1"/>
</dbReference>
<dbReference type="Gene3D" id="3.40.640.10">
    <property type="entry name" value="Type I PLP-dependent aspartate aminotransferase-like (Major domain)"/>
    <property type="match status" value="1"/>
</dbReference>
<feature type="binding site" evidence="4">
    <location>
        <position position="135"/>
    </location>
    <ligand>
        <name>substrate</name>
    </ligand>
</feature>
<feature type="domain" description="Aminotransferase class I/classII large" evidence="5">
    <location>
        <begin position="42"/>
        <end position="383"/>
    </location>
</feature>
<dbReference type="Gene3D" id="3.90.1150.10">
    <property type="entry name" value="Aspartate Aminotransferase, domain 1"/>
    <property type="match status" value="1"/>
</dbReference>
<comment type="catalytic activity">
    <reaction evidence="4">
        <text>glycine + acetyl-CoA = (2S)-2-amino-3-oxobutanoate + CoA</text>
        <dbReference type="Rhea" id="RHEA:20736"/>
        <dbReference type="ChEBI" id="CHEBI:57287"/>
        <dbReference type="ChEBI" id="CHEBI:57288"/>
        <dbReference type="ChEBI" id="CHEBI:57305"/>
        <dbReference type="ChEBI" id="CHEBI:78948"/>
        <dbReference type="EC" id="2.3.1.29"/>
    </reaction>
</comment>
<comment type="cofactor">
    <cofactor evidence="4">
        <name>pyridoxal 5'-phosphate</name>
        <dbReference type="ChEBI" id="CHEBI:597326"/>
    </cofactor>
    <text evidence="4">Binds 1 pyridoxal phosphate per subunit.</text>
</comment>
<dbReference type="InterPro" id="IPR050087">
    <property type="entry name" value="AON_synthase_class-II"/>
</dbReference>
<accession>A0ABZ0WDC4</accession>
<comment type="similarity">
    <text evidence="4">Belongs to the class-II pyridoxal-phosphate-dependent aminotransferase family.</text>
</comment>
<evidence type="ECO:0000313" key="7">
    <source>
        <dbReference type="Proteomes" id="UP001325680"/>
    </source>
</evidence>
<dbReference type="InterPro" id="IPR015424">
    <property type="entry name" value="PyrdxlP-dep_Trfase"/>
</dbReference>
<evidence type="ECO:0000313" key="6">
    <source>
        <dbReference type="EMBL" id="WQD40687.1"/>
    </source>
</evidence>
<protein>
    <recommendedName>
        <fullName evidence="4">2-amino-3-ketobutyrate coenzyme A ligase</fullName>
        <shortName evidence="4">AKB ligase</shortName>
        <ecNumber evidence="4">2.3.1.29</ecNumber>
    </recommendedName>
    <alternativeName>
        <fullName evidence="4">Glycine acetyltransferase</fullName>
    </alternativeName>
</protein>
<feature type="binding site" evidence="4">
    <location>
        <position position="365"/>
    </location>
    <ligand>
        <name>substrate</name>
    </ligand>
</feature>